<sequence length="40" mass="4736">MKAFVAVFTLGFWWYCEFAVWGTFSRDGDLPWINLSNQCE</sequence>
<dbReference type="PIR" id="G82685">
    <property type="entry name" value="G82685"/>
</dbReference>
<organism evidence="1 2">
    <name type="scientific">Xylella fastidiosa (strain 9a5c)</name>
    <dbReference type="NCBI Taxonomy" id="160492"/>
    <lineage>
        <taxon>Bacteria</taxon>
        <taxon>Pseudomonadati</taxon>
        <taxon>Pseudomonadota</taxon>
        <taxon>Gammaproteobacteria</taxon>
        <taxon>Lysobacterales</taxon>
        <taxon>Lysobacteraceae</taxon>
        <taxon>Xylella</taxon>
    </lineage>
</organism>
<proteinExistence type="predicted"/>
<reference evidence="1 2" key="1">
    <citation type="journal article" date="2000" name="Nature">
        <title>The genome sequence of the plant pathogen Xylella fastidiosa.</title>
        <authorList>
            <person name="Simpson A.J."/>
            <person name="Reinach F.C."/>
            <person name="Arruda P."/>
            <person name="Abreu F.A."/>
            <person name="Acencio M."/>
            <person name="Alvarenga R."/>
            <person name="Alves L.M."/>
            <person name="Araya J.E."/>
            <person name="Baia G.S."/>
            <person name="Baptista C.S."/>
            <person name="Barros M.H."/>
            <person name="Bonaccorsi E.D."/>
            <person name="Bordin S."/>
            <person name="Bove J.M."/>
            <person name="Briones M.R."/>
            <person name="Bueno M.R."/>
            <person name="Camargo A.A."/>
            <person name="Camargo L.E."/>
            <person name="Carraro D.M."/>
            <person name="Carrer H."/>
            <person name="Colauto N.B."/>
            <person name="Colombo C."/>
            <person name="Costa F.F."/>
            <person name="Costa M.C."/>
            <person name="Costa-Neto C.M."/>
            <person name="Coutinho L.L."/>
            <person name="Cristofani M."/>
            <person name="Dias-Neto E."/>
            <person name="Docena C."/>
            <person name="El-Dorry H."/>
            <person name="Facincani A.P."/>
            <person name="Ferreira A.J."/>
            <person name="Ferreira V.C."/>
            <person name="Ferro J.A."/>
            <person name="Fraga J.S."/>
            <person name="Franca S.C."/>
            <person name="Franco M.C."/>
            <person name="Frohme M."/>
            <person name="Furlan L.R."/>
            <person name="Garnier M."/>
            <person name="Goldman G.H."/>
            <person name="Goldman M.H."/>
            <person name="Gomes S.L."/>
            <person name="Gruber A."/>
            <person name="Ho P.L."/>
            <person name="Hoheisel J.D."/>
            <person name="Junqueira M.L."/>
            <person name="Kemper E.L."/>
            <person name="Kitajima J.P."/>
            <person name="Krieger J.E."/>
            <person name="Kuramae E.E."/>
            <person name="Laigret F."/>
            <person name="Lambais M.R."/>
            <person name="Leite L.C."/>
            <person name="Lemos E.G."/>
            <person name="Lemos M.V."/>
            <person name="Lopes S.A."/>
            <person name="Lopes C.R."/>
            <person name="Machado J.A."/>
            <person name="Machado M.A."/>
            <person name="Madeira A.M."/>
            <person name="Madeira H.M."/>
            <person name="Marino C.L."/>
            <person name="Marques M.V."/>
            <person name="Martins E.A."/>
            <person name="Martins E.M."/>
            <person name="Matsukuma A.Y."/>
            <person name="Menck C.F."/>
            <person name="Miracca E.C."/>
            <person name="Miyaki C.Y."/>
            <person name="Monteriro-Vitorello C.B."/>
            <person name="Moon D.H."/>
            <person name="Nagai M.A."/>
            <person name="Nascimento A.L."/>
            <person name="Netto L.E."/>
            <person name="Nhani A.Jr."/>
            <person name="Nobrega F.G."/>
            <person name="Nunes L.R."/>
            <person name="Oliveira M.A."/>
            <person name="de Oliveira M.C."/>
            <person name="de Oliveira R.C."/>
            <person name="Palmieri D.A."/>
            <person name="Paris A."/>
            <person name="Peixoto B.R."/>
            <person name="Pereira G.A."/>
            <person name="Pereira H.A.Jr."/>
            <person name="Pesquero J.B."/>
            <person name="Quaggio R.B."/>
            <person name="Roberto P.G."/>
            <person name="Rodrigues V."/>
            <person name="de M Rosa A.J."/>
            <person name="de Rosa V.E.Jr."/>
            <person name="de Sa R.G."/>
            <person name="Santelli R.V."/>
            <person name="Sawasaki H.E."/>
            <person name="da Silva A.C."/>
            <person name="da Silva A.M."/>
            <person name="da Silva F.R."/>
            <person name="da Silva W.A.Jr."/>
            <person name="da Silveira J.F."/>
            <person name="Silvestri M.L."/>
            <person name="Siqueira W.J."/>
            <person name="de Souza A.A."/>
            <person name="de Souza A.P."/>
            <person name="Terenzi M.F."/>
            <person name="Truffi D."/>
            <person name="Tsai S.M."/>
            <person name="Tsuhako M.H."/>
            <person name="Vallada H."/>
            <person name="Van Sluys M.A."/>
            <person name="Verjovski-Almeida S."/>
            <person name="Vettore A.L."/>
            <person name="Zago M.A."/>
            <person name="Zatz M."/>
            <person name="Meidanis J."/>
            <person name="Setubal J.C."/>
        </authorList>
    </citation>
    <scope>NUCLEOTIDE SEQUENCE [LARGE SCALE GENOMIC DNA]</scope>
    <source>
        <strain evidence="1 2">9a5c</strain>
    </source>
</reference>
<name>Q9PDI4_XYLFA</name>
<dbReference type="Proteomes" id="UP000000812">
    <property type="component" value="Chromosome"/>
</dbReference>
<protein>
    <submittedName>
        <fullName evidence="1">Uncharacterized protein</fullName>
    </submittedName>
</protein>
<dbReference type="EMBL" id="AE003849">
    <property type="protein sequence ID" value="AAF84204.1"/>
    <property type="molecule type" value="Genomic_DNA"/>
</dbReference>
<gene>
    <name evidence="1" type="ordered locus">XF_1395</name>
</gene>
<dbReference type="AlphaFoldDB" id="Q9PDI4"/>
<evidence type="ECO:0000313" key="1">
    <source>
        <dbReference type="EMBL" id="AAF84204.1"/>
    </source>
</evidence>
<accession>Q9PDI4</accession>
<evidence type="ECO:0000313" key="2">
    <source>
        <dbReference type="Proteomes" id="UP000000812"/>
    </source>
</evidence>
<dbReference type="KEGG" id="xfa:XF_1395"/>
<dbReference type="HOGENOM" id="CLU_3298876_0_0_6"/>